<organism evidence="3 4">
    <name type="scientific">Desulfotalea psychrophila (strain LSv54 / DSM 12343)</name>
    <dbReference type="NCBI Taxonomy" id="177439"/>
    <lineage>
        <taxon>Bacteria</taxon>
        <taxon>Pseudomonadati</taxon>
        <taxon>Thermodesulfobacteriota</taxon>
        <taxon>Desulfobulbia</taxon>
        <taxon>Desulfobulbales</taxon>
        <taxon>Desulfocapsaceae</taxon>
        <taxon>Desulfotalea</taxon>
    </lineage>
</organism>
<dbReference type="PANTHER" id="PTHR16301:SF20">
    <property type="entry name" value="IMPACT FAMILY MEMBER YIGZ"/>
    <property type="match status" value="1"/>
</dbReference>
<accession>Q6AQE2</accession>
<evidence type="ECO:0000259" key="2">
    <source>
        <dbReference type="Pfam" id="PF01205"/>
    </source>
</evidence>
<dbReference type="Pfam" id="PF01205">
    <property type="entry name" value="Impact_N"/>
    <property type="match status" value="1"/>
</dbReference>
<dbReference type="AlphaFoldDB" id="Q6AQE2"/>
<comment type="similarity">
    <text evidence="1">Belongs to the IMPACT family.</text>
</comment>
<proteinExistence type="inferred from homology"/>
<dbReference type="Gene3D" id="3.30.230.30">
    <property type="entry name" value="Impact, N-terminal domain"/>
    <property type="match status" value="1"/>
</dbReference>
<dbReference type="InterPro" id="IPR036956">
    <property type="entry name" value="Impact_N_sf"/>
</dbReference>
<dbReference type="GO" id="GO:0006446">
    <property type="term" value="P:regulation of translational initiation"/>
    <property type="evidence" value="ECO:0007669"/>
    <property type="project" value="TreeGrafter"/>
</dbReference>
<sequence>MQSYPIPAHEHQTTDIVKKSQFICYISHCPEQDIAQDFIKKIQCLHPTASHNCWAYVAGKPTDPSCWGMNDNGEPKGCAGKPMFNVIHHSGIGEICAVVSRYFGGTKLGTGGMARAYSGAVQHALAELKTRTKHSYQRVALEFSYPLQQAVNRILTEYEAESLSTDYGALIKLSTNLRLDSFSECLCQLRTLEHQGLSINKDL</sequence>
<gene>
    <name evidence="3" type="ordered locus">DP0702</name>
</gene>
<evidence type="ECO:0000256" key="1">
    <source>
        <dbReference type="ARBA" id="ARBA00007665"/>
    </source>
</evidence>
<protein>
    <recommendedName>
        <fullName evidence="2">Impact N-terminal domain-containing protein</fullName>
    </recommendedName>
</protein>
<dbReference type="NCBIfam" id="TIGR00257">
    <property type="entry name" value="IMPACT_YIGZ"/>
    <property type="match status" value="1"/>
</dbReference>
<dbReference type="SUPFAM" id="SSF54211">
    <property type="entry name" value="Ribosomal protein S5 domain 2-like"/>
    <property type="match status" value="1"/>
</dbReference>
<dbReference type="EMBL" id="CR522870">
    <property type="protein sequence ID" value="CAG35431.1"/>
    <property type="molecule type" value="Genomic_DNA"/>
</dbReference>
<dbReference type="Proteomes" id="UP000000602">
    <property type="component" value="Chromosome"/>
</dbReference>
<name>Q6AQE2_DESPS</name>
<dbReference type="KEGG" id="dps:DP0702"/>
<dbReference type="InterPro" id="IPR015796">
    <property type="entry name" value="Impact_YigZ-like"/>
</dbReference>
<dbReference type="eggNOG" id="COG1739">
    <property type="taxonomic scope" value="Bacteria"/>
</dbReference>
<dbReference type="HOGENOM" id="CLU_083552_0_0_7"/>
<dbReference type="STRING" id="177439.DP0702"/>
<dbReference type="PANTHER" id="PTHR16301">
    <property type="entry name" value="IMPACT-RELATED"/>
    <property type="match status" value="1"/>
</dbReference>
<evidence type="ECO:0000313" key="3">
    <source>
        <dbReference type="EMBL" id="CAG35431.1"/>
    </source>
</evidence>
<reference evidence="4" key="1">
    <citation type="journal article" date="2004" name="Environ. Microbiol.">
        <title>The genome of Desulfotalea psychrophila, a sulfate-reducing bacterium from permanently cold Arctic sediments.</title>
        <authorList>
            <person name="Rabus R."/>
            <person name="Ruepp A."/>
            <person name="Frickey T."/>
            <person name="Rattei T."/>
            <person name="Fartmann B."/>
            <person name="Stark M."/>
            <person name="Bauer M."/>
            <person name="Zibat A."/>
            <person name="Lombardot T."/>
            <person name="Becker I."/>
            <person name="Amann J."/>
            <person name="Gellner K."/>
            <person name="Teeling H."/>
            <person name="Leuschner W.D."/>
            <person name="Gloeckner F.-O."/>
            <person name="Lupas A.N."/>
            <person name="Amann R."/>
            <person name="Klenk H.-P."/>
        </authorList>
    </citation>
    <scope>NUCLEOTIDE SEQUENCE [LARGE SCALE GENOMIC DNA]</scope>
    <source>
        <strain evidence="4">DSM 12343 / LSv54</strain>
    </source>
</reference>
<dbReference type="OrthoDB" id="9813771at2"/>
<dbReference type="GO" id="GO:0005737">
    <property type="term" value="C:cytoplasm"/>
    <property type="evidence" value="ECO:0007669"/>
    <property type="project" value="TreeGrafter"/>
</dbReference>
<keyword evidence="4" id="KW-1185">Reference proteome</keyword>
<evidence type="ECO:0000313" key="4">
    <source>
        <dbReference type="Proteomes" id="UP000000602"/>
    </source>
</evidence>
<dbReference type="RefSeq" id="WP_011187947.1">
    <property type="nucleotide sequence ID" value="NC_006138.1"/>
</dbReference>
<feature type="domain" description="Impact N-terminal" evidence="2">
    <location>
        <begin position="18"/>
        <end position="125"/>
    </location>
</feature>
<dbReference type="InterPro" id="IPR020568">
    <property type="entry name" value="Ribosomal_Su5_D2-typ_SF"/>
</dbReference>
<dbReference type="InterPro" id="IPR023582">
    <property type="entry name" value="Impact"/>
</dbReference>
<dbReference type="InterPro" id="IPR001498">
    <property type="entry name" value="Impact_N"/>
</dbReference>